<protein>
    <submittedName>
        <fullName evidence="2">Uncharacterized protein</fullName>
    </submittedName>
</protein>
<evidence type="ECO:0000313" key="2">
    <source>
        <dbReference type="EMBL" id="KIY60721.1"/>
    </source>
</evidence>
<evidence type="ECO:0000256" key="1">
    <source>
        <dbReference type="SAM" id="MobiDB-lite"/>
    </source>
</evidence>
<organism evidence="2 3">
    <name type="scientific">Cylindrobasidium torrendii FP15055 ss-10</name>
    <dbReference type="NCBI Taxonomy" id="1314674"/>
    <lineage>
        <taxon>Eukaryota</taxon>
        <taxon>Fungi</taxon>
        <taxon>Dikarya</taxon>
        <taxon>Basidiomycota</taxon>
        <taxon>Agaricomycotina</taxon>
        <taxon>Agaricomycetes</taxon>
        <taxon>Agaricomycetidae</taxon>
        <taxon>Agaricales</taxon>
        <taxon>Marasmiineae</taxon>
        <taxon>Physalacriaceae</taxon>
        <taxon>Cylindrobasidium</taxon>
    </lineage>
</organism>
<evidence type="ECO:0000313" key="3">
    <source>
        <dbReference type="Proteomes" id="UP000054007"/>
    </source>
</evidence>
<proteinExistence type="predicted"/>
<feature type="region of interest" description="Disordered" evidence="1">
    <location>
        <begin position="104"/>
        <end position="166"/>
    </location>
</feature>
<keyword evidence="3" id="KW-1185">Reference proteome</keyword>
<accession>A0A0D7ATW4</accession>
<gene>
    <name evidence="2" type="ORF">CYLTODRAFT_460490</name>
</gene>
<name>A0A0D7ATW4_9AGAR</name>
<dbReference type="EMBL" id="KN881322">
    <property type="protein sequence ID" value="KIY60721.1"/>
    <property type="molecule type" value="Genomic_DNA"/>
</dbReference>
<dbReference type="AlphaFoldDB" id="A0A0D7ATW4"/>
<dbReference type="Proteomes" id="UP000054007">
    <property type="component" value="Unassembled WGS sequence"/>
</dbReference>
<reference evidence="2 3" key="1">
    <citation type="journal article" date="2015" name="Fungal Genet. Biol.">
        <title>Evolution of novel wood decay mechanisms in Agaricales revealed by the genome sequences of Fistulina hepatica and Cylindrobasidium torrendii.</title>
        <authorList>
            <person name="Floudas D."/>
            <person name="Held B.W."/>
            <person name="Riley R."/>
            <person name="Nagy L.G."/>
            <person name="Koehler G."/>
            <person name="Ransdell A.S."/>
            <person name="Younus H."/>
            <person name="Chow J."/>
            <person name="Chiniquy J."/>
            <person name="Lipzen A."/>
            <person name="Tritt A."/>
            <person name="Sun H."/>
            <person name="Haridas S."/>
            <person name="LaButti K."/>
            <person name="Ohm R.A."/>
            <person name="Kues U."/>
            <person name="Blanchette R.A."/>
            <person name="Grigoriev I.V."/>
            <person name="Minto R.E."/>
            <person name="Hibbett D.S."/>
        </authorList>
    </citation>
    <scope>NUCLEOTIDE SEQUENCE [LARGE SCALE GENOMIC DNA]</scope>
    <source>
        <strain evidence="2 3">FP15055 ss-10</strain>
    </source>
</reference>
<sequence length="166" mass="18063">MPINTMEQCNACGQPTSCLINHQINLHELHYAFVVNGKTIRLNREGTTTPLTCPINGCLFRRGKANGVMAHIAREHSPAEIKALGHQPVMRNTHSFAPMRQSHIPTLDHEHPSHGSPTDNVTSTEDDSFTQTTDTSHDDSTSSEDSSLWGGKQAGATAIEGTHSDL</sequence>